<dbReference type="AlphaFoldDB" id="A0A7T8JT69"/>
<dbReference type="Proteomes" id="UP000595437">
    <property type="component" value="Chromosome 20"/>
</dbReference>
<reference evidence="2" key="2">
    <citation type="journal article" name="Sci. Data">
        <title>Chromosome-scale genome assembly of the sea louse Caligus rogercresseyi by SMRT sequencing and Hi-C analysis.</title>
        <authorList>
            <person name="Gallardo-Escarate C."/>
            <person name="Valenzuela-Munoz V."/>
            <person name="Nunez-Acuna G."/>
            <person name="Valenzuela-Miranda D."/>
            <person name="Goncalves A.T."/>
            <person name="Escobar-Sepulveda H."/>
            <person name="Liachko I."/>
            <person name="Nelson B."/>
            <person name="Roberts S."/>
            <person name="Warren W."/>
        </authorList>
    </citation>
    <scope>NUCLEOTIDE SEQUENCE</scope>
    <source>
        <tissue evidence="2">Whole tissue</tissue>
    </source>
</reference>
<accession>A0A7T8JT69</accession>
<organism evidence="2 3">
    <name type="scientific">Caligus rogercresseyi</name>
    <name type="common">Sea louse</name>
    <dbReference type="NCBI Taxonomy" id="217165"/>
    <lineage>
        <taxon>Eukaryota</taxon>
        <taxon>Metazoa</taxon>
        <taxon>Ecdysozoa</taxon>
        <taxon>Arthropoda</taxon>
        <taxon>Crustacea</taxon>
        <taxon>Multicrustacea</taxon>
        <taxon>Hexanauplia</taxon>
        <taxon>Copepoda</taxon>
        <taxon>Siphonostomatoida</taxon>
        <taxon>Caligidae</taxon>
        <taxon>Caligus</taxon>
    </lineage>
</organism>
<reference evidence="3" key="1">
    <citation type="submission" date="2021-01" db="EMBL/GenBank/DDBJ databases">
        <title>Caligus Genome Assembly.</title>
        <authorList>
            <person name="Gallardo-Escarate C."/>
        </authorList>
    </citation>
    <scope>NUCLEOTIDE SEQUENCE [LARGE SCALE GENOMIC DNA]</scope>
</reference>
<keyword evidence="3" id="KW-1185">Reference proteome</keyword>
<evidence type="ECO:0000313" key="2">
    <source>
        <dbReference type="EMBL" id="QQP33009.1"/>
    </source>
</evidence>
<evidence type="ECO:0000313" key="1">
    <source>
        <dbReference type="EMBL" id="QQP32412.1"/>
    </source>
</evidence>
<gene>
    <name evidence="2" type="ORF">FKW44_024227</name>
    <name evidence="1" type="ORF">FKW44_024716</name>
</gene>
<proteinExistence type="predicted"/>
<evidence type="ECO:0000313" key="3">
    <source>
        <dbReference type="Proteomes" id="UP000595437"/>
    </source>
</evidence>
<dbReference type="Proteomes" id="UP000595437">
    <property type="component" value="Chromosome 19"/>
</dbReference>
<protein>
    <submittedName>
        <fullName evidence="2">Uncharacterized protein</fullName>
    </submittedName>
</protein>
<sequence length="65" mass="7472">MLMGPDFVRSRSCFTQSFRRIFTSDPRGIGPSPHPPRSYQILLPPPAWKITAELMSQRSMQHLSK</sequence>
<dbReference type="EMBL" id="CP045908">
    <property type="protein sequence ID" value="QQP33009.1"/>
    <property type="molecule type" value="Genomic_DNA"/>
</dbReference>
<dbReference type="EMBL" id="CP045909">
    <property type="protein sequence ID" value="QQP32412.1"/>
    <property type="molecule type" value="Genomic_DNA"/>
</dbReference>
<name>A0A7T8JT69_CALRO</name>